<dbReference type="AlphaFoldDB" id="A0A0F5IKI0"/>
<dbReference type="PATRIC" id="fig|1203610.3.peg.5373"/>
<dbReference type="RefSeq" id="WP_081693298.1">
    <property type="nucleotide sequence ID" value="NZ_AUAE01000014.1"/>
</dbReference>
<name>A0A0F5IKI0_9BACT</name>
<dbReference type="HOGENOM" id="CLU_050192_2_2_10"/>
<gene>
    <name evidence="4" type="ORF">HMPREF1536_05258</name>
</gene>
<comment type="caution">
    <text evidence="4">The sequence shown here is derived from an EMBL/GenBank/DDBJ whole genome shotgun (WGS) entry which is preliminary data.</text>
</comment>
<keyword evidence="5" id="KW-1185">Reference proteome</keyword>
<dbReference type="PANTHER" id="PTHR30273:SF2">
    <property type="entry name" value="PROTEIN FECR"/>
    <property type="match status" value="1"/>
</dbReference>
<evidence type="ECO:0000313" key="4">
    <source>
        <dbReference type="EMBL" id="KKB46026.1"/>
    </source>
</evidence>
<dbReference type="Gene3D" id="2.60.120.1440">
    <property type="match status" value="1"/>
</dbReference>
<evidence type="ECO:0008006" key="6">
    <source>
        <dbReference type="Google" id="ProtNLM"/>
    </source>
</evidence>
<protein>
    <recommendedName>
        <fullName evidence="6">FecR protein domain-containing protein</fullName>
    </recommendedName>
</protein>
<evidence type="ECO:0000313" key="5">
    <source>
        <dbReference type="Proteomes" id="UP000033035"/>
    </source>
</evidence>
<feature type="domain" description="FecR protein" evidence="2">
    <location>
        <begin position="124"/>
        <end position="210"/>
    </location>
</feature>
<dbReference type="InterPro" id="IPR032508">
    <property type="entry name" value="FecR_C"/>
</dbReference>
<dbReference type="EMBL" id="AQHW01000030">
    <property type="protein sequence ID" value="KKB46026.1"/>
    <property type="molecule type" value="Genomic_DNA"/>
</dbReference>
<dbReference type="InterPro" id="IPR006860">
    <property type="entry name" value="FecR"/>
</dbReference>
<keyword evidence="1" id="KW-0472">Membrane</keyword>
<dbReference type="InterPro" id="IPR012373">
    <property type="entry name" value="Ferrdict_sens_TM"/>
</dbReference>
<dbReference type="Proteomes" id="UP000033035">
    <property type="component" value="Unassembled WGS sequence"/>
</dbReference>
<evidence type="ECO:0000259" key="3">
    <source>
        <dbReference type="Pfam" id="PF16344"/>
    </source>
</evidence>
<dbReference type="GO" id="GO:0016989">
    <property type="term" value="F:sigma factor antagonist activity"/>
    <property type="evidence" value="ECO:0007669"/>
    <property type="project" value="TreeGrafter"/>
</dbReference>
<sequence length="327" mass="37454">MEDLKNNIDRINDKLMNDLSAEDQKCLEHWSASHPDNQKFLGLLDSIELSPHVKARSEEMRASILSQLNKKIDEAIRRDVWLKIASVAASVAILIGITSYFSYQQGYKHLNSQLVELANPLGMKSTVTLPDGSKVILNAGTVLKYPNAFVGKDRIVKVAGEAFFEVVSDPDRPFIVKADELNVQVFGTKFNVKAYEEESRVEVTLTEGKVGVRLDDQAKMLQLYPGQQVYYDKVNKNLQKREVNIDYYTSWKEGKYYFNSMSFEAIARQLERSFNVDIHIASEKLKNIVITGDFVRGENLEQIMRVMTADQRMKYRIDGDQVYIYEK</sequence>
<evidence type="ECO:0000256" key="1">
    <source>
        <dbReference type="SAM" id="Phobius"/>
    </source>
</evidence>
<dbReference type="PANTHER" id="PTHR30273">
    <property type="entry name" value="PERIPLASMIC SIGNAL SENSOR AND SIGMA FACTOR ACTIVATOR FECR-RELATED"/>
    <property type="match status" value="1"/>
</dbReference>
<proteinExistence type="predicted"/>
<accession>A0A0F5IKI0</accession>
<dbReference type="Gene3D" id="3.55.50.30">
    <property type="match status" value="1"/>
</dbReference>
<evidence type="ECO:0000259" key="2">
    <source>
        <dbReference type="Pfam" id="PF04773"/>
    </source>
</evidence>
<dbReference type="FunFam" id="2.60.120.1440:FF:000001">
    <property type="entry name" value="Putative anti-sigma factor"/>
    <property type="match status" value="1"/>
</dbReference>
<keyword evidence="1" id="KW-0812">Transmembrane</keyword>
<keyword evidence="1" id="KW-1133">Transmembrane helix</keyword>
<organism evidence="4 5">
    <name type="scientific">Parabacteroides gordonii MS-1 = DSM 23371</name>
    <dbReference type="NCBI Taxonomy" id="1203610"/>
    <lineage>
        <taxon>Bacteria</taxon>
        <taxon>Pseudomonadati</taxon>
        <taxon>Bacteroidota</taxon>
        <taxon>Bacteroidia</taxon>
        <taxon>Bacteroidales</taxon>
        <taxon>Tannerellaceae</taxon>
        <taxon>Parabacteroides</taxon>
    </lineage>
</organism>
<feature type="domain" description="Protein FecR C-terminal" evidence="3">
    <location>
        <begin position="255"/>
        <end position="324"/>
    </location>
</feature>
<reference evidence="4 5" key="1">
    <citation type="submission" date="2013-04" db="EMBL/GenBank/DDBJ databases">
        <title>The Genome Sequence of Parabacteroides gordonii DSM 23371.</title>
        <authorList>
            <consortium name="The Broad Institute Genomics Platform"/>
            <person name="Earl A."/>
            <person name="Ward D."/>
            <person name="Feldgarden M."/>
            <person name="Gevers D."/>
            <person name="Martens E."/>
            <person name="Sakamoto M."/>
            <person name="Benno Y."/>
            <person name="Suzuki N."/>
            <person name="Matsunaga N."/>
            <person name="Koshihara K."/>
            <person name="Seki M."/>
            <person name="Komiya H."/>
            <person name="Walker B."/>
            <person name="Young S."/>
            <person name="Zeng Q."/>
            <person name="Gargeya S."/>
            <person name="Fitzgerald M."/>
            <person name="Haas B."/>
            <person name="Abouelleil A."/>
            <person name="Allen A.W."/>
            <person name="Alvarado L."/>
            <person name="Arachchi H.M."/>
            <person name="Berlin A.M."/>
            <person name="Chapman S.B."/>
            <person name="Gainer-Dewar J."/>
            <person name="Goldberg J."/>
            <person name="Griggs A."/>
            <person name="Gujja S."/>
            <person name="Hansen M."/>
            <person name="Howarth C."/>
            <person name="Imamovic A."/>
            <person name="Ireland A."/>
            <person name="Larimer J."/>
            <person name="McCowan C."/>
            <person name="Murphy C."/>
            <person name="Pearson M."/>
            <person name="Poon T.W."/>
            <person name="Priest M."/>
            <person name="Roberts A."/>
            <person name="Saif S."/>
            <person name="Shea T."/>
            <person name="Sisk P."/>
            <person name="Sykes S."/>
            <person name="Wortman J."/>
            <person name="Nusbaum C."/>
            <person name="Birren B."/>
        </authorList>
    </citation>
    <scope>NUCLEOTIDE SEQUENCE [LARGE SCALE GENOMIC DNA]</scope>
    <source>
        <strain evidence="4 5">MS-1</strain>
    </source>
</reference>
<feature type="transmembrane region" description="Helical" evidence="1">
    <location>
        <begin position="80"/>
        <end position="103"/>
    </location>
</feature>
<dbReference type="Pfam" id="PF04773">
    <property type="entry name" value="FecR"/>
    <property type="match status" value="1"/>
</dbReference>
<dbReference type="STRING" id="1203610.HMPREF1536_05258"/>
<dbReference type="PIRSF" id="PIRSF018266">
    <property type="entry name" value="FecR"/>
    <property type="match status" value="1"/>
</dbReference>
<dbReference type="Pfam" id="PF16344">
    <property type="entry name" value="FecR_C"/>
    <property type="match status" value="1"/>
</dbReference>